<name>A0A7G5XLU1_9BACT</name>
<dbReference type="EMBL" id="CP060007">
    <property type="protein sequence ID" value="QNA46444.1"/>
    <property type="molecule type" value="Genomic_DNA"/>
</dbReference>
<dbReference type="PANTHER" id="PTHR40266:SF2">
    <property type="entry name" value="TOXIN HIGB-1"/>
    <property type="match status" value="1"/>
</dbReference>
<dbReference type="InterPro" id="IPR035093">
    <property type="entry name" value="RelE/ParE_toxin_dom_sf"/>
</dbReference>
<evidence type="ECO:0000313" key="1">
    <source>
        <dbReference type="EMBL" id="QNA46444.1"/>
    </source>
</evidence>
<dbReference type="PANTHER" id="PTHR40266">
    <property type="entry name" value="TOXIN HIGB-1"/>
    <property type="match status" value="1"/>
</dbReference>
<dbReference type="Pfam" id="PF05015">
    <property type="entry name" value="HigB-like_toxin"/>
    <property type="match status" value="1"/>
</dbReference>
<dbReference type="InterPro" id="IPR007711">
    <property type="entry name" value="HigB-1"/>
</dbReference>
<protein>
    <submittedName>
        <fullName evidence="1">Type II toxin-antitoxin system RelE/ParE family toxin</fullName>
    </submittedName>
</protein>
<dbReference type="SUPFAM" id="SSF143011">
    <property type="entry name" value="RelE-like"/>
    <property type="match status" value="1"/>
</dbReference>
<dbReference type="Proteomes" id="UP000515344">
    <property type="component" value="Chromosome"/>
</dbReference>
<dbReference type="AlphaFoldDB" id="A0A7G5XLU1"/>
<sequence length="103" mass="12264">MEVYFNNTNLEKLYVGLPVAGKLKYNKEIIEKFRTKVDILKNVENTNELREFKSLNFEALKGNKKGLYSIRVDLKYRLEFKIEKNKISVSEIVFIEDLSNHYR</sequence>
<dbReference type="Gene3D" id="3.30.2310.20">
    <property type="entry name" value="RelE-like"/>
    <property type="match status" value="1"/>
</dbReference>
<proteinExistence type="predicted"/>
<dbReference type="RefSeq" id="WP_182806336.1">
    <property type="nucleotide sequence ID" value="NZ_CP060007.1"/>
</dbReference>
<dbReference type="KEGG" id="lacs:H4075_09805"/>
<reference evidence="2" key="1">
    <citation type="submission" date="2020-08" db="EMBL/GenBank/DDBJ databases">
        <title>Lacibacter sp. S13-6-6 genome sequencing.</title>
        <authorList>
            <person name="Jin L."/>
        </authorList>
    </citation>
    <scope>NUCLEOTIDE SEQUENCE [LARGE SCALE GENOMIC DNA]</scope>
    <source>
        <strain evidence="2">S13-6-6</strain>
    </source>
</reference>
<accession>A0A7G5XLU1</accession>
<gene>
    <name evidence="1" type="ORF">H4075_09805</name>
</gene>
<evidence type="ECO:0000313" key="2">
    <source>
        <dbReference type="Proteomes" id="UP000515344"/>
    </source>
</evidence>
<keyword evidence="2" id="KW-1185">Reference proteome</keyword>
<organism evidence="1 2">
    <name type="scientific">Lacibacter sediminis</name>
    <dbReference type="NCBI Taxonomy" id="2760713"/>
    <lineage>
        <taxon>Bacteria</taxon>
        <taxon>Pseudomonadati</taxon>
        <taxon>Bacteroidota</taxon>
        <taxon>Chitinophagia</taxon>
        <taxon>Chitinophagales</taxon>
        <taxon>Chitinophagaceae</taxon>
        <taxon>Lacibacter</taxon>
    </lineage>
</organism>